<keyword evidence="2" id="KW-1185">Reference proteome</keyword>
<sequence length="99" mass="10857">MLTTSNFLEGQVAFSHPRLRNRSVMHLDVRGCTRATLTGSVYGYPMLTGVGNPLNPICDGSPSGTSGQRPIWNTVCSSGLPCLRRMNSNWNRYREGLLG</sequence>
<evidence type="ECO:0000313" key="2">
    <source>
        <dbReference type="Proteomes" id="UP000291020"/>
    </source>
</evidence>
<accession>A0A452HPC7</accession>
<name>A0A452HPC7_9SAUR</name>
<dbReference type="Ensembl" id="ENSGAGT00000019235.1">
    <property type="protein sequence ID" value="ENSGAGP00000016848.1"/>
    <property type="gene ID" value="ENSGAGG00000012582.1"/>
</dbReference>
<reference evidence="1" key="2">
    <citation type="submission" date="2025-08" db="UniProtKB">
        <authorList>
            <consortium name="Ensembl"/>
        </authorList>
    </citation>
    <scope>IDENTIFICATION</scope>
</reference>
<reference evidence="1" key="3">
    <citation type="submission" date="2025-09" db="UniProtKB">
        <authorList>
            <consortium name="Ensembl"/>
        </authorList>
    </citation>
    <scope>IDENTIFICATION</scope>
</reference>
<proteinExistence type="predicted"/>
<protein>
    <submittedName>
        <fullName evidence="1">Uncharacterized protein</fullName>
    </submittedName>
</protein>
<organism evidence="1 2">
    <name type="scientific">Gopherus agassizii</name>
    <name type="common">Agassiz's desert tortoise</name>
    <dbReference type="NCBI Taxonomy" id="38772"/>
    <lineage>
        <taxon>Eukaryota</taxon>
        <taxon>Metazoa</taxon>
        <taxon>Chordata</taxon>
        <taxon>Craniata</taxon>
        <taxon>Vertebrata</taxon>
        <taxon>Euteleostomi</taxon>
        <taxon>Archelosauria</taxon>
        <taxon>Testudinata</taxon>
        <taxon>Testudines</taxon>
        <taxon>Cryptodira</taxon>
        <taxon>Durocryptodira</taxon>
        <taxon>Testudinoidea</taxon>
        <taxon>Testudinidae</taxon>
        <taxon>Gopherus</taxon>
    </lineage>
</organism>
<dbReference type="Proteomes" id="UP000291020">
    <property type="component" value="Unassembled WGS sequence"/>
</dbReference>
<dbReference type="PANTHER" id="PTHR33626:SF2">
    <property type="match status" value="1"/>
</dbReference>
<dbReference type="AlphaFoldDB" id="A0A452HPC7"/>
<reference evidence="2" key="1">
    <citation type="journal article" date="2017" name="PLoS ONE">
        <title>The Agassiz's desert tortoise genome provides a resource for the conservation of a threatened species.</title>
        <authorList>
            <person name="Tollis M."/>
            <person name="DeNardo D.F."/>
            <person name="Cornelius J.A."/>
            <person name="Dolby G.A."/>
            <person name="Edwards T."/>
            <person name="Henen B.T."/>
            <person name="Karl A.E."/>
            <person name="Murphy R.W."/>
            <person name="Kusumi K."/>
        </authorList>
    </citation>
    <scope>NUCLEOTIDE SEQUENCE [LARGE SCALE GENOMIC DNA]</scope>
</reference>
<evidence type="ECO:0000313" key="1">
    <source>
        <dbReference type="Ensembl" id="ENSGAGP00000016848.1"/>
    </source>
</evidence>
<dbReference type="PANTHER" id="PTHR33626">
    <property type="entry name" value="ZGC:158463"/>
    <property type="match status" value="1"/>
</dbReference>